<dbReference type="SUPFAM" id="SSF69742">
    <property type="entry name" value="Glutamyl tRNA-reductase catalytic, N-terminal domain"/>
    <property type="match status" value="1"/>
</dbReference>
<comment type="miscellaneous">
    <text evidence="8">During catalysis, the active site Cys acts as a nucleophile attacking the alpha-carbonyl group of tRNA-bound glutamate with the formation of a thioester intermediate between enzyme and glutamate, and the concomitant release of tRNA(Glu). The thioester intermediate is finally reduced by direct hydride transfer from NADPH, to form the product GSA.</text>
</comment>
<keyword evidence="14" id="KW-1185">Reference proteome</keyword>
<dbReference type="PANTHER" id="PTHR43013">
    <property type="entry name" value="GLUTAMYL-TRNA REDUCTASE"/>
    <property type="match status" value="1"/>
</dbReference>
<feature type="binding site" evidence="8">
    <location>
        <position position="120"/>
    </location>
    <ligand>
        <name>substrate</name>
    </ligand>
</feature>
<evidence type="ECO:0000313" key="13">
    <source>
        <dbReference type="EMBL" id="MBM7614714.1"/>
    </source>
</evidence>
<evidence type="ECO:0000256" key="1">
    <source>
        <dbReference type="ARBA" id="ARBA00005059"/>
    </source>
</evidence>
<feature type="active site" description="Nucleophile" evidence="8">
    <location>
        <position position="50"/>
    </location>
</feature>
<dbReference type="SUPFAM" id="SSF69075">
    <property type="entry name" value="Glutamyl tRNA-reductase dimerization domain"/>
    <property type="match status" value="1"/>
</dbReference>
<feature type="binding site" evidence="8">
    <location>
        <begin position="49"/>
        <end position="52"/>
    </location>
    <ligand>
        <name>substrate</name>
    </ligand>
</feature>
<evidence type="ECO:0000259" key="10">
    <source>
        <dbReference type="Pfam" id="PF00745"/>
    </source>
</evidence>
<evidence type="ECO:0000256" key="7">
    <source>
        <dbReference type="ARBA" id="ARBA00047464"/>
    </source>
</evidence>
<comment type="domain">
    <text evidence="8">Possesses an unusual extended V-shaped dimeric structure with each monomer consisting of three distinct domains arranged along a curved 'spinal' alpha-helix. The N-terminal catalytic domain specifically recognizes the glutamate moiety of the substrate. The second domain is the NADPH-binding domain, and the third C-terminal domain is responsible for dimerization.</text>
</comment>
<keyword evidence="5 8" id="KW-0560">Oxidoreductase</keyword>
<comment type="pathway">
    <text evidence="1 8 9">Porphyrin-containing compound metabolism; protoporphyrin-IX biosynthesis; 5-aminolevulinate from L-glutamyl-tRNA(Glu): step 1/2.</text>
</comment>
<dbReference type="PROSITE" id="PS00747">
    <property type="entry name" value="GLUTR"/>
    <property type="match status" value="1"/>
</dbReference>
<evidence type="ECO:0000256" key="8">
    <source>
        <dbReference type="HAMAP-Rule" id="MF_00087"/>
    </source>
</evidence>
<dbReference type="InterPro" id="IPR000343">
    <property type="entry name" value="4pyrrol_synth_GluRdtase"/>
</dbReference>
<dbReference type="CDD" id="cd05213">
    <property type="entry name" value="NAD_bind_Glutamyl_tRNA_reduct"/>
    <property type="match status" value="1"/>
</dbReference>
<keyword evidence="4 8" id="KW-0521">NADP</keyword>
<feature type="domain" description="Glutamyl-tRNA reductase N-terminal" evidence="12">
    <location>
        <begin position="7"/>
        <end position="156"/>
    </location>
</feature>
<dbReference type="RefSeq" id="WP_204401193.1">
    <property type="nucleotide sequence ID" value="NZ_JAFBEE010000006.1"/>
</dbReference>
<comment type="caution">
    <text evidence="8">Lacks conserved residue(s) required for the propagation of feature annotation.</text>
</comment>
<evidence type="ECO:0000256" key="2">
    <source>
        <dbReference type="ARBA" id="ARBA00005916"/>
    </source>
</evidence>
<dbReference type="Pfam" id="PF05201">
    <property type="entry name" value="GlutR_N"/>
    <property type="match status" value="1"/>
</dbReference>
<comment type="function">
    <text evidence="8">Catalyzes the NADPH-dependent reduction of glutamyl-tRNA(Glu) to glutamate 1-semialdehyde (GSA).</text>
</comment>
<evidence type="ECO:0000256" key="3">
    <source>
        <dbReference type="ARBA" id="ARBA00012970"/>
    </source>
</evidence>
<comment type="similarity">
    <text evidence="2 8 9">Belongs to the glutamyl-tRNA reductase family.</text>
</comment>
<evidence type="ECO:0000256" key="6">
    <source>
        <dbReference type="ARBA" id="ARBA00023244"/>
    </source>
</evidence>
<gene>
    <name evidence="8" type="primary">hemA</name>
    <name evidence="13" type="ORF">JOC73_001228</name>
</gene>
<feature type="binding site" evidence="8">
    <location>
        <begin position="114"/>
        <end position="116"/>
    </location>
    <ligand>
        <name>substrate</name>
    </ligand>
</feature>
<dbReference type="InterPro" id="IPR036343">
    <property type="entry name" value="GluRdtase_N_sf"/>
</dbReference>
<dbReference type="EMBL" id="JAFBEE010000006">
    <property type="protein sequence ID" value="MBM7614714.1"/>
    <property type="molecule type" value="Genomic_DNA"/>
</dbReference>
<dbReference type="NCBIfam" id="TIGR01035">
    <property type="entry name" value="hemA"/>
    <property type="match status" value="1"/>
</dbReference>
<dbReference type="InterPro" id="IPR036453">
    <property type="entry name" value="GluRdtase_dimer_dom_sf"/>
</dbReference>
<comment type="caution">
    <text evidence="13">The sequence shown here is derived from an EMBL/GenBank/DDBJ whole genome shotgun (WGS) entry which is preliminary data.</text>
</comment>
<dbReference type="EC" id="1.2.1.70" evidence="3 8"/>
<dbReference type="Pfam" id="PF00745">
    <property type="entry name" value="GlutR_dimer"/>
    <property type="match status" value="1"/>
</dbReference>
<feature type="binding site" evidence="8">
    <location>
        <begin position="189"/>
        <end position="194"/>
    </location>
    <ligand>
        <name>NADP(+)</name>
        <dbReference type="ChEBI" id="CHEBI:58349"/>
    </ligand>
</feature>
<accession>A0ABS2NP42</accession>
<dbReference type="InterPro" id="IPR015896">
    <property type="entry name" value="4pyrrol_synth_GluRdtase_dimer"/>
</dbReference>
<dbReference type="SUPFAM" id="SSF51735">
    <property type="entry name" value="NAD(P)-binding Rossmann-fold domains"/>
    <property type="match status" value="1"/>
</dbReference>
<feature type="binding site" evidence="8">
    <location>
        <position position="109"/>
    </location>
    <ligand>
        <name>substrate</name>
    </ligand>
</feature>
<dbReference type="Gene3D" id="3.30.460.30">
    <property type="entry name" value="Glutamyl-tRNA reductase, N-terminal domain"/>
    <property type="match status" value="1"/>
</dbReference>
<evidence type="ECO:0000256" key="4">
    <source>
        <dbReference type="ARBA" id="ARBA00022857"/>
    </source>
</evidence>
<evidence type="ECO:0000256" key="9">
    <source>
        <dbReference type="RuleBase" id="RU000584"/>
    </source>
</evidence>
<dbReference type="InterPro" id="IPR018214">
    <property type="entry name" value="GluRdtase_CS"/>
</dbReference>
<comment type="catalytic activity">
    <reaction evidence="7 8 9">
        <text>(S)-4-amino-5-oxopentanoate + tRNA(Glu) + NADP(+) = L-glutamyl-tRNA(Glu) + NADPH + H(+)</text>
        <dbReference type="Rhea" id="RHEA:12344"/>
        <dbReference type="Rhea" id="RHEA-COMP:9663"/>
        <dbReference type="Rhea" id="RHEA-COMP:9680"/>
        <dbReference type="ChEBI" id="CHEBI:15378"/>
        <dbReference type="ChEBI" id="CHEBI:57501"/>
        <dbReference type="ChEBI" id="CHEBI:57783"/>
        <dbReference type="ChEBI" id="CHEBI:58349"/>
        <dbReference type="ChEBI" id="CHEBI:78442"/>
        <dbReference type="ChEBI" id="CHEBI:78520"/>
        <dbReference type="EC" id="1.2.1.70"/>
    </reaction>
</comment>
<feature type="domain" description="Tetrapyrrole biosynthesis glutamyl-tRNA reductase dimerisation" evidence="10">
    <location>
        <begin position="320"/>
        <end position="418"/>
    </location>
</feature>
<protein>
    <recommendedName>
        <fullName evidence="3 8">Glutamyl-tRNA reductase</fullName>
        <shortName evidence="8">GluTR</shortName>
        <ecNumber evidence="3 8">1.2.1.70</ecNumber>
    </recommendedName>
</protein>
<dbReference type="HAMAP" id="MF_00087">
    <property type="entry name" value="Glu_tRNA_reductase"/>
    <property type="match status" value="1"/>
</dbReference>
<name>A0ABS2NP42_9FIRM</name>
<reference evidence="13 14" key="1">
    <citation type="submission" date="2021-01" db="EMBL/GenBank/DDBJ databases">
        <title>Genomic Encyclopedia of Type Strains, Phase IV (KMG-IV): sequencing the most valuable type-strain genomes for metagenomic binning, comparative biology and taxonomic classification.</title>
        <authorList>
            <person name="Goeker M."/>
        </authorList>
    </citation>
    <scope>NUCLEOTIDE SEQUENCE [LARGE SCALE GENOMIC DNA]</scope>
    <source>
        <strain evidence="13 14">DSM 25890</strain>
    </source>
</reference>
<dbReference type="Pfam" id="PF01488">
    <property type="entry name" value="Shikimate_DH"/>
    <property type="match status" value="1"/>
</dbReference>
<dbReference type="Gene3D" id="3.40.50.720">
    <property type="entry name" value="NAD(P)-binding Rossmann-like Domain"/>
    <property type="match status" value="1"/>
</dbReference>
<dbReference type="InterPro" id="IPR015895">
    <property type="entry name" value="4pyrrol_synth_GluRdtase_N"/>
</dbReference>
<dbReference type="Proteomes" id="UP001314796">
    <property type="component" value="Unassembled WGS sequence"/>
</dbReference>
<organism evidence="13 14">
    <name type="scientific">Alkaliphilus hydrothermalis</name>
    <dbReference type="NCBI Taxonomy" id="1482730"/>
    <lineage>
        <taxon>Bacteria</taxon>
        <taxon>Bacillati</taxon>
        <taxon>Bacillota</taxon>
        <taxon>Clostridia</taxon>
        <taxon>Peptostreptococcales</taxon>
        <taxon>Natronincolaceae</taxon>
        <taxon>Alkaliphilus</taxon>
    </lineage>
</organism>
<evidence type="ECO:0000313" key="14">
    <source>
        <dbReference type="Proteomes" id="UP001314796"/>
    </source>
</evidence>
<evidence type="ECO:0000259" key="12">
    <source>
        <dbReference type="Pfam" id="PF05201"/>
    </source>
</evidence>
<sequence length="425" mass="48591">MKIMVFGVTHKNSSIALREKVAYSRSKLEKAYAHLKESAFVEEAVIVSTCNRSEVFAIVEDIEKGTKWFKNFYQNFFHLQPQELEGHYIAKTGREAIEYLYEVCCGLDSLVLGEDQILGQVKEAHQKALDHSATGKVLNRLFLEAVTVAKELKTKTAISENPLSISSIAVKQMETSLGGLAGKRILVVGYGEMSRIAIENLLEKEVDTIYICNRTSGAIEALEKKYPQIKYLPYEEKYSKINEIDAVLSATSAPHYIFHYDEVKELYKGEGSVCMVDIALPRDIDPLLEGIKGMTLYHIDHLKAVVEESLLYRQQCIEEMKEFIQKSVDKYIEWYRCLPIYPRIKALKSYSQKMTDEELEGLFKKLSHMEEKDKELIEVVVRSLIKKMWKKPILQMKHAGVNGRGEQVAAVVDELFDLNTNIRNE</sequence>
<dbReference type="InterPro" id="IPR006151">
    <property type="entry name" value="Shikm_DH/Glu-tRNA_Rdtase"/>
</dbReference>
<dbReference type="PIRSF" id="PIRSF000445">
    <property type="entry name" value="4pyrrol_synth_GluRdtase"/>
    <property type="match status" value="1"/>
</dbReference>
<keyword evidence="6 8" id="KW-0627">Porphyrin biosynthesis</keyword>
<dbReference type="PANTHER" id="PTHR43013:SF1">
    <property type="entry name" value="GLUTAMYL-TRNA REDUCTASE"/>
    <property type="match status" value="1"/>
</dbReference>
<dbReference type="GO" id="GO:0008883">
    <property type="term" value="F:glutamyl-tRNA reductase activity"/>
    <property type="evidence" value="ECO:0007669"/>
    <property type="project" value="UniProtKB-EC"/>
</dbReference>
<proteinExistence type="inferred from homology"/>
<comment type="subunit">
    <text evidence="8">Homodimer.</text>
</comment>
<feature type="domain" description="Quinate/shikimate 5-dehydrogenase/glutamyl-tRNA reductase" evidence="11">
    <location>
        <begin position="175"/>
        <end position="305"/>
    </location>
</feature>
<evidence type="ECO:0000256" key="5">
    <source>
        <dbReference type="ARBA" id="ARBA00023002"/>
    </source>
</evidence>
<evidence type="ECO:0000259" key="11">
    <source>
        <dbReference type="Pfam" id="PF01488"/>
    </source>
</evidence>
<dbReference type="InterPro" id="IPR036291">
    <property type="entry name" value="NAD(P)-bd_dom_sf"/>
</dbReference>